<organism evidence="1 2">
    <name type="scientific">Nocardiopsis sediminis</name>
    <dbReference type="NCBI Taxonomy" id="1778267"/>
    <lineage>
        <taxon>Bacteria</taxon>
        <taxon>Bacillati</taxon>
        <taxon>Actinomycetota</taxon>
        <taxon>Actinomycetes</taxon>
        <taxon>Streptosporangiales</taxon>
        <taxon>Nocardiopsidaceae</taxon>
        <taxon>Nocardiopsis</taxon>
    </lineage>
</organism>
<reference evidence="2" key="1">
    <citation type="journal article" date="2019" name="Int. J. Syst. Evol. Microbiol.">
        <title>The Global Catalogue of Microorganisms (GCM) 10K type strain sequencing project: providing services to taxonomists for standard genome sequencing and annotation.</title>
        <authorList>
            <consortium name="The Broad Institute Genomics Platform"/>
            <consortium name="The Broad Institute Genome Sequencing Center for Infectious Disease"/>
            <person name="Wu L."/>
            <person name="Ma J."/>
        </authorList>
    </citation>
    <scope>NUCLEOTIDE SEQUENCE [LARGE SCALE GENOMIC DNA]</scope>
    <source>
        <strain evidence="2">TBRC 1826</strain>
    </source>
</reference>
<dbReference type="InterPro" id="IPR035069">
    <property type="entry name" value="TTHA1013/TTHA0281-like"/>
</dbReference>
<comment type="caution">
    <text evidence="1">The sequence shown here is derived from an EMBL/GenBank/DDBJ whole genome shotgun (WGS) entry which is preliminary data.</text>
</comment>
<sequence>MSERHYRVLCERDGGHWSVDVPALRLHTFGTTLSDAGEMARDAIAAVLDVPIEQVSVELVLQCGEASRLN</sequence>
<dbReference type="EMBL" id="JBHSBH010000012">
    <property type="protein sequence ID" value="MFC3997941.1"/>
    <property type="molecule type" value="Genomic_DNA"/>
</dbReference>
<evidence type="ECO:0000313" key="1">
    <source>
        <dbReference type="EMBL" id="MFC3997941.1"/>
    </source>
</evidence>
<dbReference type="RefSeq" id="WP_378535347.1">
    <property type="nucleotide sequence ID" value="NZ_JBHSBH010000012.1"/>
</dbReference>
<gene>
    <name evidence="1" type="ORF">ACFOVU_18550</name>
</gene>
<accession>A0ABV8FP76</accession>
<proteinExistence type="predicted"/>
<keyword evidence="2" id="KW-1185">Reference proteome</keyword>
<protein>
    <submittedName>
        <fullName evidence="1">Type II toxin-antitoxin system HicB family antitoxin</fullName>
    </submittedName>
</protein>
<dbReference type="SUPFAM" id="SSF143100">
    <property type="entry name" value="TTHA1013/TTHA0281-like"/>
    <property type="match status" value="1"/>
</dbReference>
<dbReference type="Gene3D" id="3.30.160.250">
    <property type="match status" value="1"/>
</dbReference>
<dbReference type="Proteomes" id="UP001595847">
    <property type="component" value="Unassembled WGS sequence"/>
</dbReference>
<evidence type="ECO:0000313" key="2">
    <source>
        <dbReference type="Proteomes" id="UP001595847"/>
    </source>
</evidence>
<name>A0ABV8FP76_9ACTN</name>